<dbReference type="Proteomes" id="UP000596092">
    <property type="component" value="Chromosome"/>
</dbReference>
<sequence>MLFDNGSERPEGNRSAAVEVNPKTGEIVWKYTTLHSASFYSYRQGAVQRLPNGNTLITSTHGGHLFEVTPDKQVVWDFVSPFFAGQGKCVASEDDSIGRERHINAMKNMVHRSYRYSPDYPGLKGKDLSKKVPLVEGCPYFFKDYSSK</sequence>
<evidence type="ECO:0008006" key="3">
    <source>
        <dbReference type="Google" id="ProtNLM"/>
    </source>
</evidence>
<accession>A0A7T5VFJ0</accession>
<gene>
    <name evidence="1" type="ORF">HP555_09685</name>
</gene>
<organism evidence="1 2">
    <name type="scientific">Desulfobulbus oligotrophicus</name>
    <dbReference type="NCBI Taxonomy" id="1909699"/>
    <lineage>
        <taxon>Bacteria</taxon>
        <taxon>Pseudomonadati</taxon>
        <taxon>Thermodesulfobacteriota</taxon>
        <taxon>Desulfobulbia</taxon>
        <taxon>Desulfobulbales</taxon>
        <taxon>Desulfobulbaceae</taxon>
        <taxon>Desulfobulbus</taxon>
    </lineage>
</organism>
<name>A0A7T5VFJ0_9BACT</name>
<evidence type="ECO:0000313" key="2">
    <source>
        <dbReference type="Proteomes" id="UP000596092"/>
    </source>
</evidence>
<dbReference type="AlphaFoldDB" id="A0A7T5VFJ0"/>
<dbReference type="Pfam" id="PF14269">
    <property type="entry name" value="Arylsulfotran_2"/>
    <property type="match status" value="1"/>
</dbReference>
<proteinExistence type="predicted"/>
<dbReference type="InterPro" id="IPR053143">
    <property type="entry name" value="Arylsulfate_ST"/>
</dbReference>
<dbReference type="PANTHER" id="PTHR35340:SF5">
    <property type="entry name" value="ASST-DOMAIN-CONTAINING PROTEIN"/>
    <property type="match status" value="1"/>
</dbReference>
<dbReference type="InterPro" id="IPR011047">
    <property type="entry name" value="Quinoprotein_ADH-like_sf"/>
</dbReference>
<dbReference type="KEGG" id="dog:HP555_09685"/>
<keyword evidence="2" id="KW-1185">Reference proteome</keyword>
<dbReference type="EMBL" id="CP054140">
    <property type="protein sequence ID" value="QQG67005.1"/>
    <property type="molecule type" value="Genomic_DNA"/>
</dbReference>
<dbReference type="InterPro" id="IPR039535">
    <property type="entry name" value="ASST-like"/>
</dbReference>
<dbReference type="SUPFAM" id="SSF50998">
    <property type="entry name" value="Quinoprotein alcohol dehydrogenase-like"/>
    <property type="match status" value="1"/>
</dbReference>
<dbReference type="PANTHER" id="PTHR35340">
    <property type="entry name" value="PQQ ENZYME REPEAT PROTEIN-RELATED"/>
    <property type="match status" value="1"/>
</dbReference>
<reference evidence="1 2" key="1">
    <citation type="submission" date="2020-05" db="EMBL/GenBank/DDBJ databases">
        <title>Complete genome of Desulfobulbus oligotrophicus.</title>
        <authorList>
            <person name="Podar M."/>
        </authorList>
    </citation>
    <scope>NUCLEOTIDE SEQUENCE [LARGE SCALE GENOMIC DNA]</scope>
    <source>
        <strain evidence="1 2">Prop6</strain>
    </source>
</reference>
<protein>
    <recommendedName>
        <fullName evidence="3">Aryl sulfotransferase</fullName>
    </recommendedName>
</protein>
<evidence type="ECO:0000313" key="1">
    <source>
        <dbReference type="EMBL" id="QQG67005.1"/>
    </source>
</evidence>